<keyword evidence="4" id="KW-1185">Reference proteome</keyword>
<name>A0A6G4WV81_9ACTN</name>
<dbReference type="CDD" id="cd04301">
    <property type="entry name" value="NAT_SF"/>
    <property type="match status" value="1"/>
</dbReference>
<protein>
    <submittedName>
        <fullName evidence="3">GNAT family N-acetyltransferase</fullName>
    </submittedName>
</protein>
<feature type="domain" description="N-acetyltransferase" evidence="2">
    <location>
        <begin position="1"/>
        <end position="171"/>
    </location>
</feature>
<feature type="region of interest" description="Disordered" evidence="1">
    <location>
        <begin position="169"/>
        <end position="198"/>
    </location>
</feature>
<evidence type="ECO:0000259" key="2">
    <source>
        <dbReference type="PROSITE" id="PS51186"/>
    </source>
</evidence>
<dbReference type="AlphaFoldDB" id="A0A6G4WV81"/>
<evidence type="ECO:0000313" key="4">
    <source>
        <dbReference type="Proteomes" id="UP000477722"/>
    </source>
</evidence>
<accession>A0A6G4WV81</accession>
<dbReference type="Pfam" id="PF13302">
    <property type="entry name" value="Acetyltransf_3"/>
    <property type="match status" value="1"/>
</dbReference>
<dbReference type="InterPro" id="IPR016181">
    <property type="entry name" value="Acyl_CoA_acyltransferase"/>
</dbReference>
<dbReference type="PROSITE" id="PS51186">
    <property type="entry name" value="GNAT"/>
    <property type="match status" value="1"/>
</dbReference>
<feature type="compositionally biased region" description="Low complexity" evidence="1">
    <location>
        <begin position="185"/>
        <end position="198"/>
    </location>
</feature>
<reference evidence="3 4" key="1">
    <citation type="submission" date="2020-02" db="EMBL/GenBank/DDBJ databases">
        <title>Whole-genome analyses of novel actinobacteria.</title>
        <authorList>
            <person name="Sahin N."/>
            <person name="Tatar D."/>
        </authorList>
    </citation>
    <scope>NUCLEOTIDE SEQUENCE [LARGE SCALE GENOMIC DNA]</scope>
    <source>
        <strain evidence="3 4">SB3404</strain>
    </source>
</reference>
<keyword evidence="3" id="KW-0808">Transferase</keyword>
<evidence type="ECO:0000256" key="1">
    <source>
        <dbReference type="SAM" id="MobiDB-lite"/>
    </source>
</evidence>
<dbReference type="Proteomes" id="UP000477722">
    <property type="component" value="Unassembled WGS sequence"/>
</dbReference>
<gene>
    <name evidence="3" type="ORF">G5C65_08770</name>
</gene>
<dbReference type="InterPro" id="IPR000182">
    <property type="entry name" value="GNAT_dom"/>
</dbReference>
<comment type="caution">
    <text evidence="3">The sequence shown here is derived from an EMBL/GenBank/DDBJ whole genome shotgun (WGS) entry which is preliminary data.</text>
</comment>
<dbReference type="GO" id="GO:0016747">
    <property type="term" value="F:acyltransferase activity, transferring groups other than amino-acyl groups"/>
    <property type="evidence" value="ECO:0007669"/>
    <property type="project" value="InterPro"/>
</dbReference>
<dbReference type="SUPFAM" id="SSF55729">
    <property type="entry name" value="Acyl-CoA N-acyltransferases (Nat)"/>
    <property type="match status" value="1"/>
</dbReference>
<evidence type="ECO:0000313" key="3">
    <source>
        <dbReference type="EMBL" id="NGO68444.1"/>
    </source>
</evidence>
<proteinExistence type="predicted"/>
<organism evidence="3 4">
    <name type="scientific">Streptomyces boncukensis</name>
    <dbReference type="NCBI Taxonomy" id="2711219"/>
    <lineage>
        <taxon>Bacteria</taxon>
        <taxon>Bacillati</taxon>
        <taxon>Actinomycetota</taxon>
        <taxon>Actinomycetes</taxon>
        <taxon>Kitasatosporales</taxon>
        <taxon>Streptomycetaceae</taxon>
        <taxon>Streptomyces</taxon>
    </lineage>
</organism>
<dbReference type="Gene3D" id="3.40.630.30">
    <property type="match status" value="1"/>
</dbReference>
<dbReference type="EMBL" id="JAAKZZ010000059">
    <property type="protein sequence ID" value="NGO68444.1"/>
    <property type="molecule type" value="Genomic_DNA"/>
</dbReference>
<sequence length="198" mass="19980">MELRRVTEENLEALLAVAVDDAEPEEVMPPVPGPPGWTGERRDAFRAWHRARLPGLEGPLGEAAYAVVDGGRVAGSARLARPGGRPGTLETGLWLGRSHRGRGIGTAVLGLLLDEATAAGAHRVIADTTAGNAAAIGALRRGGARLTAAGDTAGDTAAGGTADVYAELRLPGGVTPPRPGGGPAPGSSSRTPRGASPR</sequence>